<evidence type="ECO:0000313" key="2">
    <source>
        <dbReference type="EMBL" id="GGD67006.1"/>
    </source>
</evidence>
<keyword evidence="1" id="KW-1133">Transmembrane helix</keyword>
<feature type="transmembrane region" description="Helical" evidence="1">
    <location>
        <begin position="6"/>
        <end position="25"/>
    </location>
</feature>
<proteinExistence type="predicted"/>
<name>A0A917DSJ3_9BACL</name>
<organism evidence="2 3">
    <name type="scientific">Paenibacillus nasutitermitis</name>
    <dbReference type="NCBI Taxonomy" id="1652958"/>
    <lineage>
        <taxon>Bacteria</taxon>
        <taxon>Bacillati</taxon>
        <taxon>Bacillota</taxon>
        <taxon>Bacilli</taxon>
        <taxon>Bacillales</taxon>
        <taxon>Paenibacillaceae</taxon>
        <taxon>Paenibacillus</taxon>
    </lineage>
</organism>
<reference evidence="2" key="2">
    <citation type="submission" date="2020-09" db="EMBL/GenBank/DDBJ databases">
        <authorList>
            <person name="Sun Q."/>
            <person name="Zhou Y."/>
        </authorList>
    </citation>
    <scope>NUCLEOTIDE SEQUENCE</scope>
    <source>
        <strain evidence="2">CGMCC 1.15178</strain>
    </source>
</reference>
<dbReference type="RefSeq" id="WP_188992384.1">
    <property type="nucleotide sequence ID" value="NZ_BMHP01000002.1"/>
</dbReference>
<gene>
    <name evidence="2" type="ORF">GCM10010911_25980</name>
</gene>
<keyword evidence="1" id="KW-0812">Transmembrane</keyword>
<comment type="caution">
    <text evidence="2">The sequence shown here is derived from an EMBL/GenBank/DDBJ whole genome shotgun (WGS) entry which is preliminary data.</text>
</comment>
<evidence type="ECO:0000313" key="3">
    <source>
        <dbReference type="Proteomes" id="UP000612456"/>
    </source>
</evidence>
<dbReference type="Proteomes" id="UP000612456">
    <property type="component" value="Unassembled WGS sequence"/>
</dbReference>
<dbReference type="EMBL" id="BMHP01000002">
    <property type="protein sequence ID" value="GGD67006.1"/>
    <property type="molecule type" value="Genomic_DNA"/>
</dbReference>
<keyword evidence="3" id="KW-1185">Reference proteome</keyword>
<sequence>MDVPALVWVSAIVIAIIVTWMTIWVTNKAYSRKWEERTSDIDRVDH</sequence>
<keyword evidence="1" id="KW-0472">Membrane</keyword>
<reference evidence="2" key="1">
    <citation type="journal article" date="2014" name="Int. J. Syst. Evol. Microbiol.">
        <title>Complete genome sequence of Corynebacterium casei LMG S-19264T (=DSM 44701T), isolated from a smear-ripened cheese.</title>
        <authorList>
            <consortium name="US DOE Joint Genome Institute (JGI-PGF)"/>
            <person name="Walter F."/>
            <person name="Albersmeier A."/>
            <person name="Kalinowski J."/>
            <person name="Ruckert C."/>
        </authorList>
    </citation>
    <scope>NUCLEOTIDE SEQUENCE</scope>
    <source>
        <strain evidence="2">CGMCC 1.15178</strain>
    </source>
</reference>
<dbReference type="AlphaFoldDB" id="A0A917DSJ3"/>
<protein>
    <recommendedName>
        <fullName evidence="4">YtzI protein</fullName>
    </recommendedName>
</protein>
<accession>A0A917DSJ3</accession>
<evidence type="ECO:0000256" key="1">
    <source>
        <dbReference type="SAM" id="Phobius"/>
    </source>
</evidence>
<evidence type="ECO:0008006" key="4">
    <source>
        <dbReference type="Google" id="ProtNLM"/>
    </source>
</evidence>